<dbReference type="PROSITE" id="PS50983">
    <property type="entry name" value="FE_B12_PBP"/>
    <property type="match status" value="1"/>
</dbReference>
<evidence type="ECO:0000259" key="6">
    <source>
        <dbReference type="PROSITE" id="PS50983"/>
    </source>
</evidence>
<reference evidence="8" key="1">
    <citation type="journal article" date="2019" name="Int. J. Syst. Evol. Microbiol.">
        <title>The Global Catalogue of Microorganisms (GCM) 10K type strain sequencing project: providing services to taxonomists for standard genome sequencing and annotation.</title>
        <authorList>
            <consortium name="The Broad Institute Genomics Platform"/>
            <consortium name="The Broad Institute Genome Sequencing Center for Infectious Disease"/>
            <person name="Wu L."/>
            <person name="Ma J."/>
        </authorList>
    </citation>
    <scope>NUCLEOTIDE SEQUENCE [LARGE SCALE GENOMIC DNA]</scope>
    <source>
        <strain evidence="8">CECT 7184</strain>
    </source>
</reference>
<dbReference type="CDD" id="cd01143">
    <property type="entry name" value="YvrC"/>
    <property type="match status" value="1"/>
</dbReference>
<protein>
    <submittedName>
        <fullName evidence="7">ABC transporter substrate-binding protein</fullName>
    </submittedName>
</protein>
<dbReference type="Gene3D" id="3.40.50.1980">
    <property type="entry name" value="Nitrogenase molybdenum iron protein domain"/>
    <property type="match status" value="2"/>
</dbReference>
<dbReference type="PANTHER" id="PTHR30535:SF34">
    <property type="entry name" value="MOLYBDATE-BINDING PROTEIN MOLA"/>
    <property type="match status" value="1"/>
</dbReference>
<organism evidence="7 8">
    <name type="scientific">Thalassorhabdus alkalitolerans</name>
    <dbReference type="NCBI Taxonomy" id="2282697"/>
    <lineage>
        <taxon>Bacteria</taxon>
        <taxon>Bacillati</taxon>
        <taxon>Bacillota</taxon>
        <taxon>Bacilli</taxon>
        <taxon>Bacillales</taxon>
        <taxon>Bacillaceae</taxon>
        <taxon>Thalassorhabdus</taxon>
    </lineage>
</organism>
<proteinExistence type="inferred from homology"/>
<dbReference type="PROSITE" id="PS51257">
    <property type="entry name" value="PROKAR_LIPOPROTEIN"/>
    <property type="match status" value="1"/>
</dbReference>
<feature type="compositionally biased region" description="Acidic residues" evidence="4">
    <location>
        <begin position="22"/>
        <end position="59"/>
    </location>
</feature>
<feature type="coiled-coil region" evidence="3">
    <location>
        <begin position="191"/>
        <end position="221"/>
    </location>
</feature>
<gene>
    <name evidence="7" type="ORF">ACFPU1_15530</name>
</gene>
<keyword evidence="3" id="KW-0175">Coiled coil</keyword>
<evidence type="ECO:0000256" key="5">
    <source>
        <dbReference type="SAM" id="SignalP"/>
    </source>
</evidence>
<dbReference type="InterPro" id="IPR054828">
    <property type="entry name" value="Vit_B12_bind_prot"/>
</dbReference>
<dbReference type="InterPro" id="IPR050902">
    <property type="entry name" value="ABC_Transporter_SBP"/>
</dbReference>
<evidence type="ECO:0000313" key="8">
    <source>
        <dbReference type="Proteomes" id="UP001596142"/>
    </source>
</evidence>
<comment type="similarity">
    <text evidence="1">Belongs to the bacterial solute-binding protein 8 family.</text>
</comment>
<feature type="signal peptide" evidence="5">
    <location>
        <begin position="1"/>
        <end position="21"/>
    </location>
</feature>
<keyword evidence="8" id="KW-1185">Reference proteome</keyword>
<evidence type="ECO:0000256" key="2">
    <source>
        <dbReference type="ARBA" id="ARBA00022729"/>
    </source>
</evidence>
<dbReference type="InterPro" id="IPR002491">
    <property type="entry name" value="ABC_transptr_periplasmic_BD"/>
</dbReference>
<dbReference type="Pfam" id="PF01497">
    <property type="entry name" value="Peripla_BP_2"/>
    <property type="match status" value="1"/>
</dbReference>
<feature type="chain" id="PRO_5046007002" evidence="5">
    <location>
        <begin position="22"/>
        <end position="343"/>
    </location>
</feature>
<sequence length="343" mass="37697">MRKQWVMGTSVLLVMSLAACGETEDTGEEAAEDTTEESMEEEAAEEPQEDTDADGEDGAEADFPVTIEDAVGEEVTIEEEPQRIVSLIPSNTETAFALGAGDRIVGVTDNDTYPEEVNDIQSVGGMEFDVETILSLEPDLVLAHESSAHFSEEGFNQLQEADITVLFVNEASGFDDAYDSIEMIGAATGTYEEAETLVAEMQEGVNELQEQAQEISEDERQTVWLEVGPAPEIYTTGTNTFLHEILEMINAENAAQNEEGWVQYSEEDVIALNPDVIITTYGFYVEDPEEEILSRSGWSDIPAVENERIYDVHADKVTRPGPRLVDGAEAIAELVYPDVFNNE</sequence>
<evidence type="ECO:0000256" key="4">
    <source>
        <dbReference type="SAM" id="MobiDB-lite"/>
    </source>
</evidence>
<dbReference type="NCBIfam" id="NF038402">
    <property type="entry name" value="TroA_like"/>
    <property type="match status" value="1"/>
</dbReference>
<accession>A0ABW0YNW0</accession>
<dbReference type="EMBL" id="JBHSOZ010000010">
    <property type="protein sequence ID" value="MFC5714160.1"/>
    <property type="molecule type" value="Genomic_DNA"/>
</dbReference>
<dbReference type="SUPFAM" id="SSF53807">
    <property type="entry name" value="Helical backbone' metal receptor"/>
    <property type="match status" value="1"/>
</dbReference>
<keyword evidence="2 5" id="KW-0732">Signal</keyword>
<evidence type="ECO:0000256" key="1">
    <source>
        <dbReference type="ARBA" id="ARBA00008814"/>
    </source>
</evidence>
<dbReference type="PANTHER" id="PTHR30535">
    <property type="entry name" value="VITAMIN B12-BINDING PROTEIN"/>
    <property type="match status" value="1"/>
</dbReference>
<feature type="domain" description="Fe/B12 periplasmic-binding" evidence="6">
    <location>
        <begin position="83"/>
        <end position="339"/>
    </location>
</feature>
<evidence type="ECO:0000313" key="7">
    <source>
        <dbReference type="EMBL" id="MFC5714160.1"/>
    </source>
</evidence>
<feature type="region of interest" description="Disordered" evidence="4">
    <location>
        <begin position="20"/>
        <end position="59"/>
    </location>
</feature>
<comment type="caution">
    <text evidence="7">The sequence shown here is derived from an EMBL/GenBank/DDBJ whole genome shotgun (WGS) entry which is preliminary data.</text>
</comment>
<dbReference type="Proteomes" id="UP001596142">
    <property type="component" value="Unassembled WGS sequence"/>
</dbReference>
<dbReference type="RefSeq" id="WP_385942741.1">
    <property type="nucleotide sequence ID" value="NZ_JBHSOZ010000010.1"/>
</dbReference>
<evidence type="ECO:0000256" key="3">
    <source>
        <dbReference type="SAM" id="Coils"/>
    </source>
</evidence>
<name>A0ABW0YNW0_9BACI</name>